<dbReference type="EMBL" id="UYYB01009160">
    <property type="protein sequence ID" value="VDM68545.1"/>
    <property type="molecule type" value="Genomic_DNA"/>
</dbReference>
<dbReference type="GO" id="GO:0008270">
    <property type="term" value="F:zinc ion binding"/>
    <property type="evidence" value="ECO:0007669"/>
    <property type="project" value="TreeGrafter"/>
</dbReference>
<dbReference type="GO" id="GO:0042277">
    <property type="term" value="F:peptide binding"/>
    <property type="evidence" value="ECO:0007669"/>
    <property type="project" value="TreeGrafter"/>
</dbReference>
<evidence type="ECO:0000259" key="2">
    <source>
        <dbReference type="Pfam" id="PF11838"/>
    </source>
</evidence>
<dbReference type="PANTHER" id="PTHR11533:SF299">
    <property type="entry name" value="AMINOPEPTIDASE"/>
    <property type="match status" value="1"/>
</dbReference>
<evidence type="ECO:0000313" key="4">
    <source>
        <dbReference type="Proteomes" id="UP000270094"/>
    </source>
</evidence>
<dbReference type="GO" id="GO:0016020">
    <property type="term" value="C:membrane"/>
    <property type="evidence" value="ECO:0007669"/>
    <property type="project" value="TreeGrafter"/>
</dbReference>
<dbReference type="GO" id="GO:0070006">
    <property type="term" value="F:metalloaminopeptidase activity"/>
    <property type="evidence" value="ECO:0007669"/>
    <property type="project" value="TreeGrafter"/>
</dbReference>
<name>A0A3P7KB71_STRVU</name>
<gene>
    <name evidence="3" type="ORF">SVUK_LOCUS3543</name>
</gene>
<dbReference type="Gene3D" id="1.10.3480.20">
    <property type="match status" value="1"/>
</dbReference>
<dbReference type="Proteomes" id="UP000270094">
    <property type="component" value="Unassembled WGS sequence"/>
</dbReference>
<evidence type="ECO:0000256" key="1">
    <source>
        <dbReference type="ARBA" id="ARBA00010136"/>
    </source>
</evidence>
<organism evidence="3 4">
    <name type="scientific">Strongylus vulgaris</name>
    <name type="common">Blood worm</name>
    <dbReference type="NCBI Taxonomy" id="40348"/>
    <lineage>
        <taxon>Eukaryota</taxon>
        <taxon>Metazoa</taxon>
        <taxon>Ecdysozoa</taxon>
        <taxon>Nematoda</taxon>
        <taxon>Chromadorea</taxon>
        <taxon>Rhabditida</taxon>
        <taxon>Rhabditina</taxon>
        <taxon>Rhabditomorpha</taxon>
        <taxon>Strongyloidea</taxon>
        <taxon>Strongylidae</taxon>
        <taxon>Strongylus</taxon>
    </lineage>
</organism>
<dbReference type="GO" id="GO:0005737">
    <property type="term" value="C:cytoplasm"/>
    <property type="evidence" value="ECO:0007669"/>
    <property type="project" value="TreeGrafter"/>
</dbReference>
<feature type="non-terminal residue" evidence="3">
    <location>
        <position position="136"/>
    </location>
</feature>
<keyword evidence="4" id="KW-1185">Reference proteome</keyword>
<protein>
    <recommendedName>
        <fullName evidence="2">ERAP1-like C-terminal domain-containing protein</fullName>
    </recommendedName>
</protein>
<comment type="similarity">
    <text evidence="1">Belongs to the peptidase M1 family.</text>
</comment>
<reference evidence="3 4" key="1">
    <citation type="submission" date="2018-11" db="EMBL/GenBank/DDBJ databases">
        <authorList>
            <consortium name="Pathogen Informatics"/>
        </authorList>
    </citation>
    <scope>NUCLEOTIDE SEQUENCE [LARGE SCALE GENOMIC DNA]</scope>
</reference>
<feature type="domain" description="ERAP1-like C-terminal" evidence="2">
    <location>
        <begin position="67"/>
        <end position="133"/>
    </location>
</feature>
<dbReference type="GO" id="GO:0043171">
    <property type="term" value="P:peptide catabolic process"/>
    <property type="evidence" value="ECO:0007669"/>
    <property type="project" value="TreeGrafter"/>
</dbReference>
<dbReference type="InterPro" id="IPR050344">
    <property type="entry name" value="Peptidase_M1_aminopeptidases"/>
</dbReference>
<accession>A0A3P7KB71</accession>
<dbReference type="AlphaFoldDB" id="A0A3P7KB71"/>
<sequence>MIYATLSRNEITIHNQSRFFFEDGIQDDAEWPIPLHYRTDSQRDAKMQWLRSDHNKVTWPLEERSKWVIINTGGLSYVKVLYDRRNYAALAKQLKTDHSAISAIDRTMILADAFDLAKTSKLSIATYLDLLVYAEG</sequence>
<dbReference type="OrthoDB" id="6750768at2759"/>
<proteinExistence type="inferred from homology"/>
<evidence type="ECO:0000313" key="3">
    <source>
        <dbReference type="EMBL" id="VDM68545.1"/>
    </source>
</evidence>
<dbReference type="GO" id="GO:0005615">
    <property type="term" value="C:extracellular space"/>
    <property type="evidence" value="ECO:0007669"/>
    <property type="project" value="TreeGrafter"/>
</dbReference>
<dbReference type="Pfam" id="PF11838">
    <property type="entry name" value="ERAP1_C"/>
    <property type="match status" value="1"/>
</dbReference>
<dbReference type="InterPro" id="IPR024571">
    <property type="entry name" value="ERAP1-like_C_dom"/>
</dbReference>
<dbReference type="Gene3D" id="2.60.40.1910">
    <property type="match status" value="1"/>
</dbReference>
<dbReference type="GO" id="GO:0006508">
    <property type="term" value="P:proteolysis"/>
    <property type="evidence" value="ECO:0007669"/>
    <property type="project" value="TreeGrafter"/>
</dbReference>
<dbReference type="PANTHER" id="PTHR11533">
    <property type="entry name" value="PROTEASE M1 ZINC METALLOPROTEASE"/>
    <property type="match status" value="1"/>
</dbReference>